<dbReference type="AlphaFoldDB" id="A0A3L6GCC8"/>
<dbReference type="EMBL" id="NCVQ01000002">
    <property type="protein sequence ID" value="PWZ46161.1"/>
    <property type="molecule type" value="Genomic_DNA"/>
</dbReference>
<name>A0A3L6GCC8_MAIZE</name>
<gene>
    <name evidence="1" type="ORF">Zm00014a_023723</name>
</gene>
<reference evidence="1" key="1">
    <citation type="journal article" date="2018" name="Nat. Genet.">
        <title>Extensive intraspecific gene order and gene structural variations between Mo17 and other maize genomes.</title>
        <authorList>
            <person name="Sun S."/>
            <person name="Zhou Y."/>
            <person name="Chen J."/>
            <person name="Shi J."/>
            <person name="Zhao H."/>
            <person name="Zhao H."/>
            <person name="Song W."/>
            <person name="Zhang M."/>
            <person name="Cui Y."/>
            <person name="Dong X."/>
            <person name="Liu H."/>
            <person name="Ma X."/>
            <person name="Jiao Y."/>
            <person name="Wang B."/>
            <person name="Wei X."/>
            <person name="Stein J.C."/>
            <person name="Glaubitz J.C."/>
            <person name="Lu F."/>
            <person name="Yu G."/>
            <person name="Liang C."/>
            <person name="Fengler K."/>
            <person name="Li B."/>
            <person name="Rafalski A."/>
            <person name="Schnable P.S."/>
            <person name="Ware D.H."/>
            <person name="Buckler E.S."/>
            <person name="Lai J."/>
        </authorList>
    </citation>
    <scope>NUCLEOTIDE SEQUENCE [LARGE SCALE GENOMIC DNA]</scope>
    <source>
        <tissue evidence="1">Seedling</tissue>
    </source>
</reference>
<comment type="caution">
    <text evidence="1">The sequence shown here is derived from an EMBL/GenBank/DDBJ whole genome shotgun (WGS) entry which is preliminary data.</text>
</comment>
<proteinExistence type="predicted"/>
<organism evidence="1">
    <name type="scientific">Zea mays</name>
    <name type="common">Maize</name>
    <dbReference type="NCBI Taxonomy" id="4577"/>
    <lineage>
        <taxon>Eukaryota</taxon>
        <taxon>Viridiplantae</taxon>
        <taxon>Streptophyta</taxon>
        <taxon>Embryophyta</taxon>
        <taxon>Tracheophyta</taxon>
        <taxon>Spermatophyta</taxon>
        <taxon>Magnoliopsida</taxon>
        <taxon>Liliopsida</taxon>
        <taxon>Poales</taxon>
        <taxon>Poaceae</taxon>
        <taxon>PACMAD clade</taxon>
        <taxon>Panicoideae</taxon>
        <taxon>Andropogonodae</taxon>
        <taxon>Andropogoneae</taxon>
        <taxon>Tripsacinae</taxon>
        <taxon>Zea</taxon>
    </lineage>
</organism>
<protein>
    <submittedName>
        <fullName evidence="1">Uncharacterized protein</fullName>
    </submittedName>
</protein>
<dbReference type="Proteomes" id="UP000251960">
    <property type="component" value="Chromosome 10"/>
</dbReference>
<accession>A0A3L6GCC8</accession>
<evidence type="ECO:0000313" key="1">
    <source>
        <dbReference type="EMBL" id="PWZ46161.1"/>
    </source>
</evidence>
<sequence>MEASLATVGSCWGGSRGGDAGRGGAELHSPGGAGRAPMKGGCVPCACTRKEPSCGGATWPPVARRPAMDGTCTMGGLLLLSLPAWARRGAMPWLGPAGGAAMEGVPCAEPERRGRRLGGAEGAMVGGDAMGELGQGLCRGTWKGGQDEQELGARAHGRGREQGGGKPMLVAAVMREKRWHEGEEKAGRVAGG</sequence>